<evidence type="ECO:0000313" key="8">
    <source>
        <dbReference type="Proteomes" id="UP000190890"/>
    </source>
</evidence>
<evidence type="ECO:0000259" key="6">
    <source>
        <dbReference type="Pfam" id="PF08497"/>
    </source>
</evidence>
<sequence>MVNEKKFLPISKKDMRERGWDECDLIVVTADAYIDHHSFGTAIISRVLEAQGYKVGIIAQPDWKTLYDFQKLGKPKYGFLVNAGNMDSMVNHVRHVSSLN</sequence>
<name>A0A1S8THU4_9CLOT</name>
<dbReference type="GO" id="GO:0051539">
    <property type="term" value="F:4 iron, 4 sulfur cluster binding"/>
    <property type="evidence" value="ECO:0007669"/>
    <property type="project" value="UniProtKB-KW"/>
</dbReference>
<evidence type="ECO:0000256" key="1">
    <source>
        <dbReference type="ARBA" id="ARBA00022485"/>
    </source>
</evidence>
<keyword evidence="1" id="KW-0004">4Fe-4S</keyword>
<organism evidence="7 8">
    <name type="scientific">Clostridium puniceum</name>
    <dbReference type="NCBI Taxonomy" id="29367"/>
    <lineage>
        <taxon>Bacteria</taxon>
        <taxon>Bacillati</taxon>
        <taxon>Bacillota</taxon>
        <taxon>Clostridia</taxon>
        <taxon>Eubacteriales</taxon>
        <taxon>Clostridiaceae</taxon>
        <taxon>Clostridium</taxon>
    </lineage>
</organism>
<evidence type="ECO:0000256" key="4">
    <source>
        <dbReference type="ARBA" id="ARBA00023004"/>
    </source>
</evidence>
<dbReference type="PANTHER" id="PTHR32331:SF0">
    <property type="entry name" value="UPF0313 PROTEIN YGIQ"/>
    <property type="match status" value="1"/>
</dbReference>
<comment type="caution">
    <text evidence="7">The sequence shown here is derived from an EMBL/GenBank/DDBJ whole genome shotgun (WGS) entry which is preliminary data.</text>
</comment>
<dbReference type="InterPro" id="IPR022946">
    <property type="entry name" value="UPF0313"/>
</dbReference>
<keyword evidence="2" id="KW-0949">S-adenosyl-L-methionine</keyword>
<feature type="domain" description="UPF0313" evidence="6">
    <location>
        <begin position="7"/>
        <end position="93"/>
    </location>
</feature>
<keyword evidence="4" id="KW-0408">Iron</keyword>
<dbReference type="STRING" id="29367.CLPUN_24770"/>
<keyword evidence="8" id="KW-1185">Reference proteome</keyword>
<dbReference type="Pfam" id="PF08497">
    <property type="entry name" value="Radical_SAM_N"/>
    <property type="match status" value="1"/>
</dbReference>
<evidence type="ECO:0000256" key="3">
    <source>
        <dbReference type="ARBA" id="ARBA00022723"/>
    </source>
</evidence>
<keyword evidence="3" id="KW-0479">Metal-binding</keyword>
<dbReference type="EMBL" id="LZZM01000154">
    <property type="protein sequence ID" value="OOM77162.1"/>
    <property type="molecule type" value="Genomic_DNA"/>
</dbReference>
<protein>
    <recommendedName>
        <fullName evidence="6">UPF0313 domain-containing protein</fullName>
    </recommendedName>
</protein>
<dbReference type="InterPro" id="IPR013704">
    <property type="entry name" value="UPF0313_N"/>
</dbReference>
<dbReference type="AlphaFoldDB" id="A0A1S8THU4"/>
<evidence type="ECO:0000256" key="2">
    <source>
        <dbReference type="ARBA" id="ARBA00022691"/>
    </source>
</evidence>
<evidence type="ECO:0000256" key="5">
    <source>
        <dbReference type="ARBA" id="ARBA00023014"/>
    </source>
</evidence>
<dbReference type="Proteomes" id="UP000190890">
    <property type="component" value="Unassembled WGS sequence"/>
</dbReference>
<gene>
    <name evidence="7" type="ORF">CLPUN_24770</name>
</gene>
<reference evidence="7 8" key="1">
    <citation type="submission" date="2016-05" db="EMBL/GenBank/DDBJ databases">
        <title>Microbial solvent formation.</title>
        <authorList>
            <person name="Poehlein A."/>
            <person name="Montoya Solano J.D."/>
            <person name="Flitsch S."/>
            <person name="Krabben P."/>
            <person name="Duerre P."/>
            <person name="Daniel R."/>
        </authorList>
    </citation>
    <scope>NUCLEOTIDE SEQUENCE [LARGE SCALE GENOMIC DNA]</scope>
    <source>
        <strain evidence="7 8">DSM 2619</strain>
    </source>
</reference>
<accession>A0A1S8THU4</accession>
<evidence type="ECO:0000313" key="7">
    <source>
        <dbReference type="EMBL" id="OOM77162.1"/>
    </source>
</evidence>
<keyword evidence="5" id="KW-0411">Iron-sulfur</keyword>
<dbReference type="GO" id="GO:0046872">
    <property type="term" value="F:metal ion binding"/>
    <property type="evidence" value="ECO:0007669"/>
    <property type="project" value="UniProtKB-KW"/>
</dbReference>
<proteinExistence type="predicted"/>
<dbReference type="PANTHER" id="PTHR32331">
    <property type="entry name" value="UPF0313 PROTEIN YGIQ"/>
    <property type="match status" value="1"/>
</dbReference>